<dbReference type="PANTHER" id="PTHR20883:SF48">
    <property type="entry name" value="ECTOINE DIOXYGENASE"/>
    <property type="match status" value="1"/>
</dbReference>
<dbReference type="SUPFAM" id="SSF51197">
    <property type="entry name" value="Clavaminate synthase-like"/>
    <property type="match status" value="1"/>
</dbReference>
<organism evidence="1 2">
    <name type="scientific">Streptomyces ficellus</name>
    <dbReference type="NCBI Taxonomy" id="1977088"/>
    <lineage>
        <taxon>Bacteria</taxon>
        <taxon>Bacillati</taxon>
        <taxon>Actinomycetota</taxon>
        <taxon>Actinomycetes</taxon>
        <taxon>Kitasatosporales</taxon>
        <taxon>Streptomycetaceae</taxon>
        <taxon>Streptomyces</taxon>
    </lineage>
</organism>
<dbReference type="KEGG" id="sfic:EIZ62_15240"/>
<dbReference type="EMBL" id="CP034279">
    <property type="protein sequence ID" value="QGV82676.1"/>
    <property type="molecule type" value="Genomic_DNA"/>
</dbReference>
<dbReference type="Gene3D" id="2.60.120.620">
    <property type="entry name" value="q2cbj1_9rhob like domain"/>
    <property type="match status" value="1"/>
</dbReference>
<name>A0A6I6FXC6_9ACTN</name>
<sequence>MRRFRGWATPAAATARAAHLTARYRADRTEVVRNPHLTAEWARHAVRSPVLLNAVRRAIGPDIAVENTFLVIKWPGHPFEVPWHQDGINDRIILDPRRSVAAWLALTNADEASGCLRVIPGSQQYGYRQYGTEPDAGAARGRALSVGGIDTAQAQALPSQGGDGCLMDVRLVHSSASNTGAGVRIGLNIRFVAPAGYSVRDGSDPSLYPVSGTGW</sequence>
<dbReference type="GO" id="GO:0016706">
    <property type="term" value="F:2-oxoglutarate-dependent dioxygenase activity"/>
    <property type="evidence" value="ECO:0007669"/>
    <property type="project" value="UniProtKB-ARBA"/>
</dbReference>
<keyword evidence="1" id="KW-0223">Dioxygenase</keyword>
<gene>
    <name evidence="1" type="ORF">EIZ62_15240</name>
</gene>
<dbReference type="Pfam" id="PF05721">
    <property type="entry name" value="PhyH"/>
    <property type="match status" value="1"/>
</dbReference>
<accession>A0A6I6FXC6</accession>
<reference evidence="1 2" key="1">
    <citation type="submission" date="2018-12" db="EMBL/GenBank/DDBJ databases">
        <title>Complete genome sequence of Streptomyces ficellus NRRL8067, the producer of ficellomycin, feldamycin and nojirimycin.</title>
        <authorList>
            <person name="Zhang H."/>
            <person name="Yue R."/>
            <person name="Liu Y."/>
            <person name="Li M."/>
            <person name="Mu H."/>
            <person name="Zhang J."/>
        </authorList>
    </citation>
    <scope>NUCLEOTIDE SEQUENCE [LARGE SCALE GENOMIC DNA]</scope>
    <source>
        <strain evidence="1 2">NRRL 8067</strain>
    </source>
</reference>
<dbReference type="Proteomes" id="UP000422572">
    <property type="component" value="Chromosome"/>
</dbReference>
<keyword evidence="2" id="KW-1185">Reference proteome</keyword>
<dbReference type="GO" id="GO:0005506">
    <property type="term" value="F:iron ion binding"/>
    <property type="evidence" value="ECO:0007669"/>
    <property type="project" value="UniProtKB-ARBA"/>
</dbReference>
<dbReference type="PANTHER" id="PTHR20883">
    <property type="entry name" value="PHYTANOYL-COA DIOXYGENASE DOMAIN CONTAINING 1"/>
    <property type="match status" value="1"/>
</dbReference>
<dbReference type="InterPro" id="IPR008775">
    <property type="entry name" value="Phytyl_CoA_dOase-like"/>
</dbReference>
<protein>
    <submittedName>
        <fullName evidence="1">Phytanoyl-CoA dioxygenase</fullName>
    </submittedName>
</protein>
<evidence type="ECO:0000313" key="1">
    <source>
        <dbReference type="EMBL" id="QGV82676.1"/>
    </source>
</evidence>
<keyword evidence="1" id="KW-0560">Oxidoreductase</keyword>
<evidence type="ECO:0000313" key="2">
    <source>
        <dbReference type="Proteomes" id="UP000422572"/>
    </source>
</evidence>
<dbReference type="OrthoDB" id="9796766at2"/>
<proteinExistence type="predicted"/>
<dbReference type="AlphaFoldDB" id="A0A6I6FXC6"/>